<dbReference type="InterPro" id="IPR023753">
    <property type="entry name" value="FAD/NAD-binding_dom"/>
</dbReference>
<sequence>MKDVTIIGGGPAGLYASFYAGLRGMSVRLIDVQDKLGGKMQLYPEKIIWDIGGIAPKPCYQIIEDMIEQGLHFQPEVNLETRVTNIEKLGERHFKITTDNDESFESKSVIIAVGGGIINPKPLDIKDAERYQISNLHYVVQKLSRFAGKKVVISGAGNAALDWACDIAPYAESVRLVYRKDKMKGYEGTQAKLCDRDVILHPNSQITALIGDDQHEKIKEIVLENSETGEAETIPVDEVIISHGFDIENPLLEEAATQLEMENEYQIKGQGNTQTSIEGIFACGDIIHHGAKAHLIASAFSDAGNAANLAKLYIEPEAAEEGYVSSHNEIFKEDNKEIIEKYNQE</sequence>
<evidence type="ECO:0000256" key="6">
    <source>
        <dbReference type="HAMAP-Rule" id="MF_01685"/>
    </source>
</evidence>
<comment type="cofactor">
    <cofactor evidence="6">
        <name>FAD</name>
        <dbReference type="ChEBI" id="CHEBI:57692"/>
    </cofactor>
    <text evidence="6">Binds 1 FAD per subunit.</text>
</comment>
<proteinExistence type="inferred from homology"/>
<keyword evidence="9" id="KW-1185">Reference proteome</keyword>
<dbReference type="RefSeq" id="WP_095103759.1">
    <property type="nucleotide sequence ID" value="NZ_BKAR01000035.1"/>
</dbReference>
<feature type="binding site" evidence="6">
    <location>
        <position position="285"/>
    </location>
    <ligand>
        <name>FAD</name>
        <dbReference type="ChEBI" id="CHEBI:57692"/>
    </ligand>
</feature>
<dbReference type="EC" id="1.18.1.2" evidence="6"/>
<evidence type="ECO:0000256" key="2">
    <source>
        <dbReference type="ARBA" id="ARBA00022630"/>
    </source>
</evidence>
<dbReference type="PRINTS" id="PR00469">
    <property type="entry name" value="PNDRDTASEII"/>
</dbReference>
<comment type="catalytic activity">
    <reaction evidence="6">
        <text>2 reduced [2Fe-2S]-[ferredoxin] + NADP(+) + H(+) = 2 oxidized [2Fe-2S]-[ferredoxin] + NADPH</text>
        <dbReference type="Rhea" id="RHEA:20125"/>
        <dbReference type="Rhea" id="RHEA-COMP:10000"/>
        <dbReference type="Rhea" id="RHEA-COMP:10001"/>
        <dbReference type="ChEBI" id="CHEBI:15378"/>
        <dbReference type="ChEBI" id="CHEBI:33737"/>
        <dbReference type="ChEBI" id="CHEBI:33738"/>
        <dbReference type="ChEBI" id="CHEBI:57783"/>
        <dbReference type="ChEBI" id="CHEBI:58349"/>
        <dbReference type="EC" id="1.18.1.2"/>
    </reaction>
</comment>
<comment type="similarity">
    <text evidence="6">Belongs to the ferredoxin--NADP reductase type 2 family.</text>
</comment>
<dbReference type="HAMAP" id="MF_01685">
    <property type="entry name" value="FENR2"/>
    <property type="match status" value="1"/>
</dbReference>
<dbReference type="Proteomes" id="UP000321736">
    <property type="component" value="Unassembled WGS sequence"/>
</dbReference>
<reference evidence="8 9" key="1">
    <citation type="submission" date="2019-07" db="EMBL/GenBank/DDBJ databases">
        <title>Whole genome shotgun sequence of Staphylococcus piscifermentans NBRC 109625.</title>
        <authorList>
            <person name="Hosoyama A."/>
            <person name="Uohara A."/>
            <person name="Ohji S."/>
            <person name="Ichikawa N."/>
        </authorList>
    </citation>
    <scope>NUCLEOTIDE SEQUENCE [LARGE SCALE GENOMIC DNA]</scope>
    <source>
        <strain evidence="8 9">NBRC 109625</strain>
    </source>
</reference>
<accession>A0A239TSG9</accession>
<feature type="binding site" evidence="6">
    <location>
        <position position="83"/>
    </location>
    <ligand>
        <name>FAD</name>
        <dbReference type="ChEBI" id="CHEBI:57692"/>
    </ligand>
</feature>
<comment type="caution">
    <text evidence="8">The sequence shown here is derived from an EMBL/GenBank/DDBJ whole genome shotgun (WGS) entry which is preliminary data.</text>
</comment>
<comment type="subunit">
    <text evidence="1 6">Homodimer.</text>
</comment>
<dbReference type="PANTHER" id="PTHR48105">
    <property type="entry name" value="THIOREDOXIN REDUCTASE 1-RELATED-RELATED"/>
    <property type="match status" value="1"/>
</dbReference>
<keyword evidence="5 6" id="KW-0560">Oxidoreductase</keyword>
<feature type="binding site" evidence="6">
    <location>
        <position position="39"/>
    </location>
    <ligand>
        <name>FAD</name>
        <dbReference type="ChEBI" id="CHEBI:57692"/>
    </ligand>
</feature>
<dbReference type="Pfam" id="PF07992">
    <property type="entry name" value="Pyr_redox_2"/>
    <property type="match status" value="1"/>
</dbReference>
<feature type="domain" description="FAD/NAD(P)-binding" evidence="7">
    <location>
        <begin position="2"/>
        <end position="290"/>
    </location>
</feature>
<keyword evidence="2 6" id="KW-0285">Flavoprotein</keyword>
<dbReference type="SUPFAM" id="SSF51905">
    <property type="entry name" value="FAD/NAD(P)-binding domain"/>
    <property type="match status" value="1"/>
</dbReference>
<dbReference type="GO" id="GO:0050661">
    <property type="term" value="F:NADP binding"/>
    <property type="evidence" value="ECO:0007669"/>
    <property type="project" value="UniProtKB-UniRule"/>
</dbReference>
<dbReference type="InterPro" id="IPR036188">
    <property type="entry name" value="FAD/NAD-bd_sf"/>
</dbReference>
<keyword evidence="4 6" id="KW-0521">NADP</keyword>
<evidence type="ECO:0000256" key="1">
    <source>
        <dbReference type="ARBA" id="ARBA00011738"/>
    </source>
</evidence>
<dbReference type="EMBL" id="BKAR01000035">
    <property type="protein sequence ID" value="GEP85594.1"/>
    <property type="molecule type" value="Genomic_DNA"/>
</dbReference>
<evidence type="ECO:0000256" key="3">
    <source>
        <dbReference type="ARBA" id="ARBA00022827"/>
    </source>
</evidence>
<evidence type="ECO:0000256" key="4">
    <source>
        <dbReference type="ARBA" id="ARBA00022857"/>
    </source>
</evidence>
<dbReference type="GO" id="GO:0050660">
    <property type="term" value="F:flavin adenine dinucleotide binding"/>
    <property type="evidence" value="ECO:0007669"/>
    <property type="project" value="UniProtKB-UniRule"/>
</dbReference>
<feature type="binding site" evidence="6">
    <location>
        <position position="43"/>
    </location>
    <ligand>
        <name>FAD</name>
        <dbReference type="ChEBI" id="CHEBI:57692"/>
    </ligand>
</feature>
<gene>
    <name evidence="8" type="ORF">SPI02_21790</name>
</gene>
<feature type="binding site" evidence="6">
    <location>
        <position position="118"/>
    </location>
    <ligand>
        <name>FAD</name>
        <dbReference type="ChEBI" id="CHEBI:57692"/>
    </ligand>
</feature>
<dbReference type="AlphaFoldDB" id="A0A239TSG9"/>
<dbReference type="GO" id="GO:0004324">
    <property type="term" value="F:ferredoxin-NADP+ reductase activity"/>
    <property type="evidence" value="ECO:0007669"/>
    <property type="project" value="UniProtKB-UniRule"/>
</dbReference>
<dbReference type="PRINTS" id="PR00368">
    <property type="entry name" value="FADPNR"/>
</dbReference>
<evidence type="ECO:0000313" key="9">
    <source>
        <dbReference type="Proteomes" id="UP000321736"/>
    </source>
</evidence>
<dbReference type="InterPro" id="IPR050097">
    <property type="entry name" value="Ferredoxin-NADP_redctase_2"/>
</dbReference>
<protein>
    <recommendedName>
        <fullName evidence="6">Ferredoxin--NADP reductase</fullName>
        <shortName evidence="6">FNR</shortName>
        <shortName evidence="6">Fd-NADP(+) reductase</shortName>
        <ecNumber evidence="6">1.18.1.2</ecNumber>
    </recommendedName>
</protein>
<dbReference type="OrthoDB" id="9806179at2"/>
<organism evidence="8 9">
    <name type="scientific">Staphylococcus piscifermentans</name>
    <dbReference type="NCBI Taxonomy" id="70258"/>
    <lineage>
        <taxon>Bacteria</taxon>
        <taxon>Bacillati</taxon>
        <taxon>Bacillota</taxon>
        <taxon>Bacilli</taxon>
        <taxon>Bacillales</taxon>
        <taxon>Staphylococcaceae</taxon>
        <taxon>Staphylococcus</taxon>
    </lineage>
</organism>
<name>A0A239TSG9_9STAP</name>
<feature type="binding site" evidence="6">
    <location>
        <position position="31"/>
    </location>
    <ligand>
        <name>FAD</name>
        <dbReference type="ChEBI" id="CHEBI:57692"/>
    </ligand>
</feature>
<dbReference type="InterPro" id="IPR022890">
    <property type="entry name" value="Fd--NADP_Rdtase_type_2"/>
</dbReference>
<feature type="binding site" evidence="6">
    <location>
        <position position="326"/>
    </location>
    <ligand>
        <name>FAD</name>
        <dbReference type="ChEBI" id="CHEBI:57692"/>
    </ligand>
</feature>
<comment type="caution">
    <text evidence="6">Lacks conserved residue(s) required for the propagation of feature annotation.</text>
</comment>
<evidence type="ECO:0000259" key="7">
    <source>
        <dbReference type="Pfam" id="PF07992"/>
    </source>
</evidence>
<evidence type="ECO:0000313" key="8">
    <source>
        <dbReference type="EMBL" id="GEP85594.1"/>
    </source>
</evidence>
<keyword evidence="3 6" id="KW-0274">FAD</keyword>
<dbReference type="Gene3D" id="3.50.50.60">
    <property type="entry name" value="FAD/NAD(P)-binding domain"/>
    <property type="match status" value="2"/>
</dbReference>
<evidence type="ECO:0000256" key="5">
    <source>
        <dbReference type="ARBA" id="ARBA00023002"/>
    </source>
</evidence>